<dbReference type="GO" id="GO:0005304">
    <property type="term" value="F:L-valine transmembrane transporter activity"/>
    <property type="evidence" value="ECO:0007669"/>
    <property type="project" value="TreeGrafter"/>
</dbReference>
<proteinExistence type="predicted"/>
<dbReference type="GO" id="GO:0015192">
    <property type="term" value="F:L-phenylalanine transmembrane transporter activity"/>
    <property type="evidence" value="ECO:0007669"/>
    <property type="project" value="TreeGrafter"/>
</dbReference>
<keyword evidence="6" id="KW-1185">Reference proteome</keyword>
<dbReference type="PANTHER" id="PTHR45772">
    <property type="entry name" value="CONSERVED COMPONENT OF ABC TRANSPORTER FOR NATURAL AMINO ACIDS-RELATED"/>
    <property type="match status" value="1"/>
</dbReference>
<protein>
    <submittedName>
        <fullName evidence="5">ABC transporter ATP-binding protein</fullName>
    </submittedName>
</protein>
<comment type="caution">
    <text evidence="5">The sequence shown here is derived from an EMBL/GenBank/DDBJ whole genome shotgun (WGS) entry which is preliminary data.</text>
</comment>
<dbReference type="SUPFAM" id="SSF52540">
    <property type="entry name" value="P-loop containing nucleoside triphosphate hydrolases"/>
    <property type="match status" value="1"/>
</dbReference>
<dbReference type="RefSeq" id="WP_220229758.1">
    <property type="nucleotide sequence ID" value="NZ_JAICBX010000003.1"/>
</dbReference>
<accession>A0AAE2ZN82</accession>
<dbReference type="GO" id="GO:0005524">
    <property type="term" value="F:ATP binding"/>
    <property type="evidence" value="ECO:0007669"/>
    <property type="project" value="UniProtKB-KW"/>
</dbReference>
<dbReference type="InterPro" id="IPR003593">
    <property type="entry name" value="AAA+_ATPase"/>
</dbReference>
<dbReference type="PROSITE" id="PS50893">
    <property type="entry name" value="ABC_TRANSPORTER_2"/>
    <property type="match status" value="1"/>
</dbReference>
<reference evidence="5" key="1">
    <citation type="submission" date="2021-08" db="EMBL/GenBank/DDBJ databases">
        <title>Hoeflea bacterium WL0058 sp. nov., isolated from the sediment.</title>
        <authorList>
            <person name="Wang L."/>
            <person name="Zhang D."/>
        </authorList>
    </citation>
    <scope>NUCLEOTIDE SEQUENCE</scope>
    <source>
        <strain evidence="5">WL0058</strain>
    </source>
</reference>
<evidence type="ECO:0000313" key="5">
    <source>
        <dbReference type="EMBL" id="MBW8639044.1"/>
    </source>
</evidence>
<dbReference type="GO" id="GO:1903805">
    <property type="term" value="P:L-valine import across plasma membrane"/>
    <property type="evidence" value="ECO:0007669"/>
    <property type="project" value="TreeGrafter"/>
</dbReference>
<dbReference type="EMBL" id="JAICBX010000003">
    <property type="protein sequence ID" value="MBW8639044.1"/>
    <property type="molecule type" value="Genomic_DNA"/>
</dbReference>
<dbReference type="Gene3D" id="3.40.50.300">
    <property type="entry name" value="P-loop containing nucleotide triphosphate hydrolases"/>
    <property type="match status" value="1"/>
</dbReference>
<evidence type="ECO:0000256" key="1">
    <source>
        <dbReference type="ARBA" id="ARBA00022448"/>
    </source>
</evidence>
<gene>
    <name evidence="5" type="ORF">K1W69_17745</name>
</gene>
<dbReference type="GO" id="GO:0042941">
    <property type="term" value="P:D-alanine transmembrane transport"/>
    <property type="evidence" value="ECO:0007669"/>
    <property type="project" value="TreeGrafter"/>
</dbReference>
<evidence type="ECO:0000259" key="4">
    <source>
        <dbReference type="PROSITE" id="PS50893"/>
    </source>
</evidence>
<dbReference type="CDD" id="cd03219">
    <property type="entry name" value="ABC_Mj1267_LivG_branched"/>
    <property type="match status" value="1"/>
</dbReference>
<feature type="domain" description="ABC transporter" evidence="4">
    <location>
        <begin position="5"/>
        <end position="240"/>
    </location>
</feature>
<dbReference type="Pfam" id="PF12399">
    <property type="entry name" value="BCA_ABC_TP_C"/>
    <property type="match status" value="1"/>
</dbReference>
<dbReference type="PANTHER" id="PTHR45772:SF7">
    <property type="entry name" value="AMINO ACID ABC TRANSPORTER ATP-BINDING PROTEIN"/>
    <property type="match status" value="1"/>
</dbReference>
<name>A0AAE2ZN82_9HYPH</name>
<dbReference type="GO" id="GO:0016887">
    <property type="term" value="F:ATP hydrolysis activity"/>
    <property type="evidence" value="ECO:0007669"/>
    <property type="project" value="InterPro"/>
</dbReference>
<evidence type="ECO:0000256" key="2">
    <source>
        <dbReference type="ARBA" id="ARBA00022741"/>
    </source>
</evidence>
<dbReference type="SMART" id="SM00382">
    <property type="entry name" value="AAA"/>
    <property type="match status" value="1"/>
</dbReference>
<keyword evidence="1" id="KW-0813">Transport</keyword>
<sequence>MTPLLDVKDIRKSFGALQAIGGVSFTLNRGEILGIAGPNGSGKSTLFNILTKIPFPPDSGEVSLDGKPLKSLGPRQIVDAGLLRIFQTEMDFESLTVLENILVSMPDKPGSGTPSSKQKKADELLELFGLTAHSDRLAGEINVYDRKRLMVATAFAHNPLVLLLDEPAAGLSKPEIEEMVELIRQLNRLGVSIILIEHIIPLLVAVSDRLIVLNFGEVLAEGLPREIVRNPKVVEAYIGNQSDG</sequence>
<dbReference type="AlphaFoldDB" id="A0AAE2ZN82"/>
<dbReference type="InterPro" id="IPR051120">
    <property type="entry name" value="ABC_AA/LPS_Transport"/>
</dbReference>
<dbReference type="Pfam" id="PF00005">
    <property type="entry name" value="ABC_tran"/>
    <property type="match status" value="1"/>
</dbReference>
<dbReference type="Proteomes" id="UP001196509">
    <property type="component" value="Unassembled WGS sequence"/>
</dbReference>
<dbReference type="GO" id="GO:0005886">
    <property type="term" value="C:plasma membrane"/>
    <property type="evidence" value="ECO:0007669"/>
    <property type="project" value="TreeGrafter"/>
</dbReference>
<dbReference type="InterPro" id="IPR003439">
    <property type="entry name" value="ABC_transporter-like_ATP-bd"/>
</dbReference>
<dbReference type="InterPro" id="IPR027417">
    <property type="entry name" value="P-loop_NTPase"/>
</dbReference>
<organism evidence="5 6">
    <name type="scientific">Flavimaribacter sediminis</name>
    <dbReference type="NCBI Taxonomy" id="2865987"/>
    <lineage>
        <taxon>Bacteria</taxon>
        <taxon>Pseudomonadati</taxon>
        <taxon>Pseudomonadota</taxon>
        <taxon>Alphaproteobacteria</taxon>
        <taxon>Hyphomicrobiales</taxon>
        <taxon>Rhizobiaceae</taxon>
        <taxon>Flavimaribacter</taxon>
    </lineage>
</organism>
<evidence type="ECO:0000256" key="3">
    <source>
        <dbReference type="ARBA" id="ARBA00022840"/>
    </source>
</evidence>
<dbReference type="GO" id="GO:0015188">
    <property type="term" value="F:L-isoleucine transmembrane transporter activity"/>
    <property type="evidence" value="ECO:0007669"/>
    <property type="project" value="TreeGrafter"/>
</dbReference>
<keyword evidence="2" id="KW-0547">Nucleotide-binding</keyword>
<dbReference type="InterPro" id="IPR032823">
    <property type="entry name" value="BCA_ABC_TP_C"/>
</dbReference>
<dbReference type="GO" id="GO:0015808">
    <property type="term" value="P:L-alanine transport"/>
    <property type="evidence" value="ECO:0007669"/>
    <property type="project" value="TreeGrafter"/>
</dbReference>
<dbReference type="GO" id="GO:1903806">
    <property type="term" value="P:L-isoleucine import across plasma membrane"/>
    <property type="evidence" value="ECO:0007669"/>
    <property type="project" value="TreeGrafter"/>
</dbReference>
<evidence type="ECO:0000313" key="6">
    <source>
        <dbReference type="Proteomes" id="UP001196509"/>
    </source>
</evidence>
<keyword evidence="3 5" id="KW-0067">ATP-binding</keyword>